<gene>
    <name evidence="2" type="ORF">ATF69_3652</name>
</gene>
<keyword evidence="1" id="KW-0812">Transmembrane</keyword>
<dbReference type="RefSeq" id="WP_056064060.1">
    <property type="nucleotide sequence ID" value="NZ_CAXUPI020000002.1"/>
</dbReference>
<sequence length="61" mass="6370">MKRHSLPPGARALIAFIGTVVLAVLAAVSLLMPDVAVQSVDSMSHGLTGLDQILSTSFLDH</sequence>
<keyword evidence="1" id="KW-0472">Membrane</keyword>
<evidence type="ECO:0000313" key="3">
    <source>
        <dbReference type="Proteomes" id="UP000321485"/>
    </source>
</evidence>
<evidence type="ECO:0000256" key="1">
    <source>
        <dbReference type="SAM" id="Phobius"/>
    </source>
</evidence>
<evidence type="ECO:0000313" key="2">
    <source>
        <dbReference type="EMBL" id="TWG34651.1"/>
    </source>
</evidence>
<dbReference type="Proteomes" id="UP000321485">
    <property type="component" value="Unassembled WGS sequence"/>
</dbReference>
<feature type="transmembrane region" description="Helical" evidence="1">
    <location>
        <begin position="12"/>
        <end position="32"/>
    </location>
</feature>
<dbReference type="GeneID" id="51112693"/>
<dbReference type="AlphaFoldDB" id="A0A561XEW0"/>
<reference evidence="2 3" key="1">
    <citation type="journal article" date="2015" name="Stand. Genomic Sci.">
        <title>Genomic Encyclopedia of Bacterial and Archaeal Type Strains, Phase III: the genomes of soil and plant-associated and newly described type strains.</title>
        <authorList>
            <person name="Whitman W.B."/>
            <person name="Woyke T."/>
            <person name="Klenk H.P."/>
            <person name="Zhou Y."/>
            <person name="Lilburn T.G."/>
            <person name="Beck B.J."/>
            <person name="De Vos P."/>
            <person name="Vandamme P."/>
            <person name="Eisen J.A."/>
            <person name="Garrity G."/>
            <person name="Hugenholtz P."/>
            <person name="Kyrpides N.C."/>
        </authorList>
    </citation>
    <scope>NUCLEOTIDE SEQUENCE [LARGE SCALE GENOMIC DNA]</scope>
    <source>
        <strain evidence="2 3">DSM 64</strain>
    </source>
</reference>
<comment type="caution">
    <text evidence="2">The sequence shown here is derived from an EMBL/GenBank/DDBJ whole genome shotgun (WGS) entry which is preliminary data.</text>
</comment>
<accession>A0A561XEW0</accession>
<keyword evidence="1" id="KW-1133">Transmembrane helix</keyword>
<protein>
    <submittedName>
        <fullName evidence="2">Uncharacterized protein</fullName>
    </submittedName>
</protein>
<name>A0A561XEW0_ACIDE</name>
<proteinExistence type="predicted"/>
<dbReference type="EMBL" id="VJWE01000016">
    <property type="protein sequence ID" value="TWG34651.1"/>
    <property type="molecule type" value="Genomic_DNA"/>
</dbReference>
<organism evidence="2 3">
    <name type="scientific">Acidovorax delafieldii</name>
    <name type="common">Pseudomonas delafieldii</name>
    <dbReference type="NCBI Taxonomy" id="47920"/>
    <lineage>
        <taxon>Bacteria</taxon>
        <taxon>Pseudomonadati</taxon>
        <taxon>Pseudomonadota</taxon>
        <taxon>Betaproteobacteria</taxon>
        <taxon>Burkholderiales</taxon>
        <taxon>Comamonadaceae</taxon>
        <taxon>Acidovorax</taxon>
    </lineage>
</organism>